<dbReference type="SUPFAM" id="SSF142921">
    <property type="entry name" value="WGR domain-like"/>
    <property type="match status" value="1"/>
</dbReference>
<reference evidence="2" key="2">
    <citation type="submission" date="2024-03" db="EMBL/GenBank/DDBJ databases">
        <authorList>
            <person name="Bromfield E.S.P."/>
            <person name="Cloutier S."/>
        </authorList>
    </citation>
    <scope>NUCLEOTIDE SEQUENCE</scope>
    <source>
        <strain evidence="2">5S5</strain>
        <plasmid evidence="2">pBs5S5a</plasmid>
    </source>
</reference>
<protein>
    <submittedName>
        <fullName evidence="2">WGR domain-containing protein</fullName>
    </submittedName>
</protein>
<keyword evidence="2" id="KW-0614">Plasmid</keyword>
<dbReference type="InterPro" id="IPR049809">
    <property type="entry name" value="YehF/YfeS-like_WGR"/>
</dbReference>
<dbReference type="InterPro" id="IPR036930">
    <property type="entry name" value="WGR_dom_sf"/>
</dbReference>
<dbReference type="EMBL" id="CP147713">
    <property type="protein sequence ID" value="WXC84761.1"/>
    <property type="molecule type" value="Genomic_DNA"/>
</dbReference>
<dbReference type="RefSeq" id="WP_338835168.1">
    <property type="nucleotide sequence ID" value="NZ_CP147713.1"/>
</dbReference>
<evidence type="ECO:0000313" key="2">
    <source>
        <dbReference type="EMBL" id="WXC84761.1"/>
    </source>
</evidence>
<accession>A0ABZ2PEG4</accession>
<evidence type="ECO:0000313" key="3">
    <source>
        <dbReference type="Proteomes" id="UP001432046"/>
    </source>
</evidence>
<dbReference type="Gene3D" id="2.20.140.10">
    <property type="entry name" value="WGR domain"/>
    <property type="match status" value="1"/>
</dbReference>
<name>A0ABZ2PEG4_9BRAD</name>
<keyword evidence="3" id="KW-1185">Reference proteome</keyword>
<evidence type="ECO:0000259" key="1">
    <source>
        <dbReference type="Pfam" id="PF05406"/>
    </source>
</evidence>
<dbReference type="Pfam" id="PF05406">
    <property type="entry name" value="WGR"/>
    <property type="match status" value="1"/>
</dbReference>
<sequence length="48" mass="5533">MFGECSLVREWGRIGRAGTVRIETYSSRGLADMALISKWVQKRKRGYL</sequence>
<feature type="domain" description="WGR" evidence="1">
    <location>
        <begin position="2"/>
        <end position="47"/>
    </location>
</feature>
<gene>
    <name evidence="2" type="ORF">WDK88_45640</name>
</gene>
<reference evidence="2" key="1">
    <citation type="journal article" date="2021" name="Int. J. Syst. Evol. Microbiol.">
        <title>Bradyrhizobium septentrionale sp. nov. (sv. septentrionale) and Bradyrhizobium quebecense sp. nov. (sv. septentrionale) associated with legumes native to Canada possess rearranged symbiosis genes and numerous insertion sequences.</title>
        <authorList>
            <person name="Bromfield E.S.P."/>
            <person name="Cloutier S."/>
        </authorList>
    </citation>
    <scope>NUCLEOTIDE SEQUENCE</scope>
    <source>
        <strain evidence="2">5S5</strain>
    </source>
</reference>
<dbReference type="Proteomes" id="UP001432046">
    <property type="component" value="Plasmid pBs5S5a"/>
</dbReference>
<dbReference type="InterPro" id="IPR008893">
    <property type="entry name" value="WGR_domain"/>
</dbReference>
<geneLocation type="plasmid" evidence="2 3">
    <name>pBs5S5a</name>
</geneLocation>
<proteinExistence type="predicted"/>
<dbReference type="CDD" id="cd07996">
    <property type="entry name" value="WGR_MMR_like"/>
    <property type="match status" value="1"/>
</dbReference>
<organism evidence="2 3">
    <name type="scientific">Bradyrhizobium septentrionale</name>
    <dbReference type="NCBI Taxonomy" id="1404411"/>
    <lineage>
        <taxon>Bacteria</taxon>
        <taxon>Pseudomonadati</taxon>
        <taxon>Pseudomonadota</taxon>
        <taxon>Alphaproteobacteria</taxon>
        <taxon>Hyphomicrobiales</taxon>
        <taxon>Nitrobacteraceae</taxon>
        <taxon>Bradyrhizobium</taxon>
    </lineage>
</organism>